<keyword evidence="7 13" id="KW-0347">Helicase</keyword>
<accession>A0A342RZD7</accession>
<evidence type="ECO:0000256" key="1">
    <source>
        <dbReference type="ARBA" id="ARBA00008428"/>
    </source>
</evidence>
<dbReference type="GO" id="GO:0005829">
    <property type="term" value="C:cytosol"/>
    <property type="evidence" value="ECO:0007669"/>
    <property type="project" value="TreeGrafter"/>
</dbReference>
<dbReference type="RefSeq" id="YP_009295599.1">
    <property type="nucleotide sequence ID" value="NC_031167.1"/>
</dbReference>
<dbReference type="PANTHER" id="PTHR30153">
    <property type="entry name" value="REPLICATIVE DNA HELICASE DNAB"/>
    <property type="match status" value="1"/>
</dbReference>
<comment type="catalytic activity">
    <reaction evidence="12 13">
        <text>ATP + H2O = ADP + phosphate + H(+)</text>
        <dbReference type="Rhea" id="RHEA:13065"/>
        <dbReference type="ChEBI" id="CHEBI:15377"/>
        <dbReference type="ChEBI" id="CHEBI:15378"/>
        <dbReference type="ChEBI" id="CHEBI:30616"/>
        <dbReference type="ChEBI" id="CHEBI:43474"/>
        <dbReference type="ChEBI" id="CHEBI:456216"/>
        <dbReference type="EC" id="5.6.2.3"/>
    </reaction>
</comment>
<evidence type="ECO:0000256" key="5">
    <source>
        <dbReference type="ARBA" id="ARBA00022741"/>
    </source>
</evidence>
<dbReference type="GO" id="GO:0005524">
    <property type="term" value="F:ATP binding"/>
    <property type="evidence" value="ECO:0007669"/>
    <property type="project" value="UniProtKB-UniRule"/>
</dbReference>
<sequence>MHNVQYNLLPPQNYIAEEIILGSIIVKPDLFDLIVQYLQIECFFLECHRIIYRNLIEINKSKKIDSINLIYSLQENKMLHFIGGTNKIIEIIKQSQVFTYSINTNFYLNELIKIIHENYTKRLIVQYGYNIIQLAYNKKISNQKLYFKSSQYINYIKNKTTLKNLDSLKELVSNLITNIQHQEHDTKYLSPTIYSGFEELDKLICGLSNGDLVVIAARPSMGKTSFVINIAYNILQNTNTRICIFSLEMTRVQILYKLIAIGSTIPIKEILSGHINVNEWQLIQHICNHLLKSRIYINDTANISIDEIIYIAKFIAKEKEYKQIIIIDYLQLIQTKNLNIESRTQELSYVTRQLKILAQTLKVPVVILSQLNRNVETRIDKRPLLSDLKESGCIDYTISNHINYTNQLNIKNIIKYQSTIDHQYIKFKSSLKIECISSFNPNFTNKIYVLNQYIFKCTIYYKKQLLITNNHKIFIYKQWILHSQVNKNNTVINYINKYYNILQITRIFLKNILFTKYNLVYDVEKENYTHYICNQIILHNSIEQDADIVIMLYSCQSNSEYNTSSKILDINVAKNRNGSIGYFQLVFHTQNTLFTNVNTISNNIVV</sequence>
<dbReference type="Gene3D" id="1.10.860.10">
    <property type="entry name" value="DNAb Helicase, Chain A"/>
    <property type="match status" value="1"/>
</dbReference>
<evidence type="ECO:0000313" key="15">
    <source>
        <dbReference type="EMBL" id="AOL58083.1"/>
    </source>
</evidence>
<dbReference type="InterPro" id="IPR007694">
    <property type="entry name" value="DNA_helicase_DnaB-like_C"/>
</dbReference>
<dbReference type="InterPro" id="IPR027417">
    <property type="entry name" value="P-loop_NTPase"/>
</dbReference>
<keyword evidence="3 13" id="KW-0235">DNA replication</keyword>
<geneLocation type="plastid" evidence="15"/>
<keyword evidence="10" id="KW-0413">Isomerase</keyword>
<comment type="similarity">
    <text evidence="1 13">Belongs to the helicase family. DnaB subfamily.</text>
</comment>
<dbReference type="NCBIfam" id="TIGR00665">
    <property type="entry name" value="DnaB"/>
    <property type="match status" value="1"/>
</dbReference>
<evidence type="ECO:0000256" key="11">
    <source>
        <dbReference type="ARBA" id="ARBA00044940"/>
    </source>
</evidence>
<keyword evidence="8 13" id="KW-0067">ATP-binding</keyword>
<keyword evidence="6 13" id="KW-0378">Hydrolase</keyword>
<dbReference type="SUPFAM" id="SSF48024">
    <property type="entry name" value="N-terminal domain of DnaB helicase"/>
    <property type="match status" value="1"/>
</dbReference>
<protein>
    <recommendedName>
        <fullName evidence="13">Replicative DNA helicase</fullName>
        <ecNumber evidence="13">5.6.2.3</ecNumber>
    </recommendedName>
</protein>
<dbReference type="InterPro" id="IPR016136">
    <property type="entry name" value="DNA_helicase_N/primase_C"/>
</dbReference>
<dbReference type="Pfam" id="PF00772">
    <property type="entry name" value="DnaB"/>
    <property type="match status" value="1"/>
</dbReference>
<dbReference type="Pfam" id="PF03796">
    <property type="entry name" value="DnaB_C"/>
    <property type="match status" value="1"/>
</dbReference>
<keyword evidence="2 13" id="KW-0639">Primosome</keyword>
<dbReference type="InterPro" id="IPR036185">
    <property type="entry name" value="DNA_heli_DnaB-like_N_sf"/>
</dbReference>
<keyword evidence="9 13" id="KW-0238">DNA-binding</keyword>
<dbReference type="GO" id="GO:0043139">
    <property type="term" value="F:5'-3' DNA helicase activity"/>
    <property type="evidence" value="ECO:0007669"/>
    <property type="project" value="UniProtKB-EC"/>
</dbReference>
<reference evidence="15" key="1">
    <citation type="journal article" date="2016" name="Mitochondrial DNA Part B Resour">
        <title>Organellar genome analysis of the heteromorphic red alga Mastocarpus papillatus (Phyllophoraceae, Rhodophyta).</title>
        <authorList>
            <person name="Hughey J.R."/>
            <person name="Mumford T.F."/>
            <person name="Navarrete-Fernandez T.M."/>
            <person name="Huber S.R."/>
            <person name="Freese J.M."/>
            <person name="Murray E.M.C."/>
            <person name="Sissini M.N."/>
            <person name="Gentilhomme A."/>
        </authorList>
    </citation>
    <scope>NUCLEOTIDE SEQUENCE</scope>
</reference>
<dbReference type="PROSITE" id="PS51199">
    <property type="entry name" value="SF4_HELICASE"/>
    <property type="match status" value="1"/>
</dbReference>
<dbReference type="EC" id="5.6.2.3" evidence="13"/>
<dbReference type="InterPro" id="IPR030934">
    <property type="entry name" value="Intein_C"/>
</dbReference>
<dbReference type="GeneID" id="29072050"/>
<name>A0A342RZD7_9FLOR</name>
<dbReference type="PANTHER" id="PTHR30153:SF2">
    <property type="entry name" value="REPLICATIVE DNA HELICASE"/>
    <property type="match status" value="1"/>
</dbReference>
<evidence type="ECO:0000256" key="2">
    <source>
        <dbReference type="ARBA" id="ARBA00022515"/>
    </source>
</evidence>
<evidence type="ECO:0000256" key="6">
    <source>
        <dbReference type="ARBA" id="ARBA00022801"/>
    </source>
</evidence>
<evidence type="ECO:0000256" key="4">
    <source>
        <dbReference type="ARBA" id="ARBA00022737"/>
    </source>
</evidence>
<dbReference type="GO" id="GO:0016887">
    <property type="term" value="F:ATP hydrolysis activity"/>
    <property type="evidence" value="ECO:0007669"/>
    <property type="project" value="RHEA"/>
</dbReference>
<dbReference type="GO" id="GO:0006269">
    <property type="term" value="P:DNA replication, synthesis of primer"/>
    <property type="evidence" value="ECO:0007669"/>
    <property type="project" value="UniProtKB-UniRule"/>
</dbReference>
<gene>
    <name evidence="15" type="primary">dnaB</name>
</gene>
<keyword evidence="15" id="KW-0934">Plastid</keyword>
<keyword evidence="4" id="KW-0677">Repeat</keyword>
<proteinExistence type="inferred from homology"/>
<evidence type="ECO:0000259" key="14">
    <source>
        <dbReference type="PROSITE" id="PS51199"/>
    </source>
</evidence>
<organism evidence="15">
    <name type="scientific">Mastocarpus papillatus</name>
    <dbReference type="NCBI Taxonomy" id="31436"/>
    <lineage>
        <taxon>Eukaryota</taxon>
        <taxon>Rhodophyta</taxon>
        <taxon>Florideophyceae</taxon>
        <taxon>Rhodymeniophycidae</taxon>
        <taxon>Gigartinales</taxon>
        <taxon>Phyllophoraceae</taxon>
        <taxon>Mastocarpus</taxon>
    </lineage>
</organism>
<dbReference type="AlphaFoldDB" id="A0A342RZD7"/>
<evidence type="ECO:0000256" key="8">
    <source>
        <dbReference type="ARBA" id="ARBA00022840"/>
    </source>
</evidence>
<dbReference type="EMBL" id="KX525588">
    <property type="protein sequence ID" value="AOL58083.1"/>
    <property type="molecule type" value="Genomic_DNA"/>
</dbReference>
<dbReference type="GO" id="GO:0003677">
    <property type="term" value="F:DNA binding"/>
    <property type="evidence" value="ECO:0007669"/>
    <property type="project" value="UniProtKB-UniRule"/>
</dbReference>
<comment type="function">
    <text evidence="11">The intein is an endonuclease.</text>
</comment>
<evidence type="ECO:0000256" key="10">
    <source>
        <dbReference type="ARBA" id="ARBA00023235"/>
    </source>
</evidence>
<evidence type="ECO:0000256" key="12">
    <source>
        <dbReference type="ARBA" id="ARBA00048954"/>
    </source>
</evidence>
<dbReference type="Gene3D" id="3.40.50.300">
    <property type="entry name" value="P-loop containing nucleotide triphosphate hydrolases"/>
    <property type="match status" value="2"/>
</dbReference>
<dbReference type="InterPro" id="IPR036844">
    <property type="entry name" value="Hint_dom_sf"/>
</dbReference>
<dbReference type="InterPro" id="IPR007693">
    <property type="entry name" value="DNA_helicase_DnaB-like_N"/>
</dbReference>
<keyword evidence="5 13" id="KW-0547">Nucleotide-binding</keyword>
<dbReference type="SUPFAM" id="SSF51294">
    <property type="entry name" value="Hedgehog/intein (Hint) domain"/>
    <property type="match status" value="1"/>
</dbReference>
<dbReference type="InterPro" id="IPR007692">
    <property type="entry name" value="DNA_helicase_DnaB"/>
</dbReference>
<comment type="function">
    <text evidence="13">The main replicative DNA helicase, it participates in initiation and elongation during chromosome replication. Travels ahead of the DNA replisome, separating dsDNA into templates for DNA synthesis. A processive ATP-dependent 5'-3' DNA helicase it has DNA-dependent ATPase activity.</text>
</comment>
<feature type="domain" description="SF4 helicase" evidence="14">
    <location>
        <begin position="186"/>
        <end position="392"/>
    </location>
</feature>
<dbReference type="SUPFAM" id="SSF52540">
    <property type="entry name" value="P-loop containing nucleoside triphosphate hydrolases"/>
    <property type="match status" value="1"/>
</dbReference>
<evidence type="ECO:0000256" key="13">
    <source>
        <dbReference type="RuleBase" id="RU362085"/>
    </source>
</evidence>
<evidence type="ECO:0000256" key="3">
    <source>
        <dbReference type="ARBA" id="ARBA00022705"/>
    </source>
</evidence>
<dbReference type="PROSITE" id="PS50818">
    <property type="entry name" value="INTEIN_C_TER"/>
    <property type="match status" value="1"/>
</dbReference>
<evidence type="ECO:0000256" key="9">
    <source>
        <dbReference type="ARBA" id="ARBA00023125"/>
    </source>
</evidence>
<evidence type="ECO:0000256" key="7">
    <source>
        <dbReference type="ARBA" id="ARBA00022806"/>
    </source>
</evidence>